<keyword evidence="4" id="KW-1185">Reference proteome</keyword>
<evidence type="ECO:0000313" key="4">
    <source>
        <dbReference type="Proteomes" id="UP001153954"/>
    </source>
</evidence>
<organism evidence="3 4">
    <name type="scientific">Euphydryas editha</name>
    <name type="common">Edith's checkerspot</name>
    <dbReference type="NCBI Taxonomy" id="104508"/>
    <lineage>
        <taxon>Eukaryota</taxon>
        <taxon>Metazoa</taxon>
        <taxon>Ecdysozoa</taxon>
        <taxon>Arthropoda</taxon>
        <taxon>Hexapoda</taxon>
        <taxon>Insecta</taxon>
        <taxon>Pterygota</taxon>
        <taxon>Neoptera</taxon>
        <taxon>Endopterygota</taxon>
        <taxon>Lepidoptera</taxon>
        <taxon>Glossata</taxon>
        <taxon>Ditrysia</taxon>
        <taxon>Papilionoidea</taxon>
        <taxon>Nymphalidae</taxon>
        <taxon>Nymphalinae</taxon>
        <taxon>Euphydryas</taxon>
    </lineage>
</organism>
<dbReference type="InterPro" id="IPR029526">
    <property type="entry name" value="PGBD"/>
</dbReference>
<reference evidence="3" key="1">
    <citation type="submission" date="2022-03" db="EMBL/GenBank/DDBJ databases">
        <authorList>
            <person name="Tunstrom K."/>
        </authorList>
    </citation>
    <scope>NUCLEOTIDE SEQUENCE</scope>
</reference>
<name>A0AAU9UV56_EUPED</name>
<comment type="caution">
    <text evidence="3">The sequence shown here is derived from an EMBL/GenBank/DDBJ whole genome shotgun (WGS) entry which is preliminary data.</text>
</comment>
<dbReference type="EMBL" id="CAKOGL010000024">
    <property type="protein sequence ID" value="CAH2101942.1"/>
    <property type="molecule type" value="Genomic_DNA"/>
</dbReference>
<feature type="region of interest" description="Disordered" evidence="1">
    <location>
        <begin position="326"/>
        <end position="348"/>
    </location>
</feature>
<dbReference type="Pfam" id="PF13843">
    <property type="entry name" value="DDE_Tnp_1_7"/>
    <property type="match status" value="1"/>
</dbReference>
<feature type="compositionally biased region" description="Basic and acidic residues" evidence="1">
    <location>
        <begin position="336"/>
        <end position="348"/>
    </location>
</feature>
<dbReference type="PANTHER" id="PTHR47272">
    <property type="entry name" value="DDE_TNP_1_7 DOMAIN-CONTAINING PROTEIN"/>
    <property type="match status" value="1"/>
</dbReference>
<evidence type="ECO:0000313" key="3">
    <source>
        <dbReference type="EMBL" id="CAH2101942.1"/>
    </source>
</evidence>
<protein>
    <recommendedName>
        <fullName evidence="2">PiggyBac transposable element-derived protein domain-containing protein</fullName>
    </recommendedName>
</protein>
<dbReference type="PANTHER" id="PTHR47272:SF2">
    <property type="entry name" value="PIGGYBAC TRANSPOSABLE ELEMENT-DERIVED PROTEIN 3-LIKE"/>
    <property type="match status" value="1"/>
</dbReference>
<evidence type="ECO:0000259" key="2">
    <source>
        <dbReference type="Pfam" id="PF13843"/>
    </source>
</evidence>
<evidence type="ECO:0000256" key="1">
    <source>
        <dbReference type="SAM" id="MobiDB-lite"/>
    </source>
</evidence>
<gene>
    <name evidence="3" type="ORF">EEDITHA_LOCUS16644</name>
</gene>
<sequence length="420" mass="48573">MARNRFLLLRNALKVVFDEDVTPEEKASDRLWKVRPLITAVRKGCKLQEKTQNLSVDEMIIPFQGICGMKQYCPGKPNPVGLKTFVLATPEGLVCDFDIYQGNTTYPDFQDTNFGLSEKAVLSLTKDLVPGHIIYCDRYFTSEKLVLALEEKGLKCTGTLMKNRVPRSARSVMTDDKEMKKKPRGSWKIVVNKAKKLVLTKWVDSKPVTFLSNVHADQTIDECQRWSKTQRKYISVPRPEVVKLYNRNMGGVDMADRMLSYCPYRYRTKKWTQRVMSHCIDLAISNSWILYRQDKKNEGADPKSILQLRYFKMEIAEAIIDANIDTDSSLDEPENREEGHHENQDEQHLHFRRRCVPAPIPSAAQRYRKAGHLPEVSEVQRKCRLPGCKMKTKIICTSCKIHLCLTHERSCYKLFHVPRQ</sequence>
<dbReference type="Proteomes" id="UP001153954">
    <property type="component" value="Unassembled WGS sequence"/>
</dbReference>
<accession>A0AAU9UV56</accession>
<feature type="domain" description="PiggyBac transposable element-derived protein" evidence="2">
    <location>
        <begin position="1"/>
        <end position="288"/>
    </location>
</feature>
<dbReference type="AlphaFoldDB" id="A0AAU9UV56"/>
<proteinExistence type="predicted"/>